<evidence type="ECO:0000313" key="2">
    <source>
        <dbReference type="Proteomes" id="UP000008237"/>
    </source>
</evidence>
<dbReference type="InParanoid" id="E2C3M4"/>
<keyword evidence="1" id="KW-0489">Methyltransferase</keyword>
<reference evidence="1 2" key="1">
    <citation type="journal article" date="2010" name="Science">
        <title>Genomic comparison of the ants Camponotus floridanus and Harpegnathos saltator.</title>
        <authorList>
            <person name="Bonasio R."/>
            <person name="Zhang G."/>
            <person name="Ye C."/>
            <person name="Mutti N.S."/>
            <person name="Fang X."/>
            <person name="Qin N."/>
            <person name="Donahue G."/>
            <person name="Yang P."/>
            <person name="Li Q."/>
            <person name="Li C."/>
            <person name="Zhang P."/>
            <person name="Huang Z."/>
            <person name="Berger S.L."/>
            <person name="Reinberg D."/>
            <person name="Wang J."/>
            <person name="Liebig J."/>
        </authorList>
    </citation>
    <scope>NUCLEOTIDE SEQUENCE [LARGE SCALE GENOMIC DNA]</scope>
    <source>
        <strain evidence="1 2">R22 G/1</strain>
    </source>
</reference>
<proteinExistence type="predicted"/>
<dbReference type="GO" id="GO:0032259">
    <property type="term" value="P:methylation"/>
    <property type="evidence" value="ECO:0007669"/>
    <property type="project" value="UniProtKB-KW"/>
</dbReference>
<keyword evidence="2" id="KW-1185">Reference proteome</keyword>
<dbReference type="OrthoDB" id="7530631at2759"/>
<dbReference type="PANTHER" id="PTHR46060">
    <property type="entry name" value="MARINER MOS1 TRANSPOSASE-LIKE PROTEIN"/>
    <property type="match status" value="1"/>
</dbReference>
<accession>E2C3M4</accession>
<dbReference type="EMBL" id="GL452328">
    <property type="protein sequence ID" value="EFN77447.1"/>
    <property type="molecule type" value="Genomic_DNA"/>
</dbReference>
<sequence>IREHTALLIRQFLTKHNTVVMPQSPYSPDMAPCDFFLFPKLRRALKGQRFSTIDEIKAKSQIQLKTIPKEAFHQCFSNWKLRWHKCITSQGDYFE</sequence>
<evidence type="ECO:0000313" key="1">
    <source>
        <dbReference type="EMBL" id="EFN77447.1"/>
    </source>
</evidence>
<keyword evidence="1" id="KW-0808">Transferase</keyword>
<protein>
    <submittedName>
        <fullName evidence="1">Histone-lysine N-methyltransferase SETMAR</fullName>
    </submittedName>
</protein>
<feature type="non-terminal residue" evidence="1">
    <location>
        <position position="95"/>
    </location>
</feature>
<gene>
    <name evidence="1" type="ORF">EAI_17475</name>
</gene>
<dbReference type="InterPro" id="IPR036397">
    <property type="entry name" value="RNaseH_sf"/>
</dbReference>
<name>E2C3M4_HARSA</name>
<dbReference type="PANTHER" id="PTHR46060:SF1">
    <property type="entry name" value="MARINER MOS1 TRANSPOSASE-LIKE PROTEIN"/>
    <property type="match status" value="1"/>
</dbReference>
<dbReference type="AlphaFoldDB" id="E2C3M4"/>
<dbReference type="GO" id="GO:0008168">
    <property type="term" value="F:methyltransferase activity"/>
    <property type="evidence" value="ECO:0007669"/>
    <property type="project" value="UniProtKB-KW"/>
</dbReference>
<feature type="non-terminal residue" evidence="1">
    <location>
        <position position="1"/>
    </location>
</feature>
<organism evidence="2">
    <name type="scientific">Harpegnathos saltator</name>
    <name type="common">Jerdon's jumping ant</name>
    <dbReference type="NCBI Taxonomy" id="610380"/>
    <lineage>
        <taxon>Eukaryota</taxon>
        <taxon>Metazoa</taxon>
        <taxon>Ecdysozoa</taxon>
        <taxon>Arthropoda</taxon>
        <taxon>Hexapoda</taxon>
        <taxon>Insecta</taxon>
        <taxon>Pterygota</taxon>
        <taxon>Neoptera</taxon>
        <taxon>Endopterygota</taxon>
        <taxon>Hymenoptera</taxon>
        <taxon>Apocrita</taxon>
        <taxon>Aculeata</taxon>
        <taxon>Formicoidea</taxon>
        <taxon>Formicidae</taxon>
        <taxon>Ponerinae</taxon>
        <taxon>Ponerini</taxon>
        <taxon>Harpegnathos</taxon>
    </lineage>
</organism>
<dbReference type="InterPro" id="IPR052709">
    <property type="entry name" value="Transposase-MT_Hybrid"/>
</dbReference>
<dbReference type="Gene3D" id="3.30.420.10">
    <property type="entry name" value="Ribonuclease H-like superfamily/Ribonuclease H"/>
    <property type="match status" value="1"/>
</dbReference>
<dbReference type="GO" id="GO:0003676">
    <property type="term" value="F:nucleic acid binding"/>
    <property type="evidence" value="ECO:0007669"/>
    <property type="project" value="InterPro"/>
</dbReference>
<dbReference type="Proteomes" id="UP000008237">
    <property type="component" value="Unassembled WGS sequence"/>
</dbReference>
<dbReference type="OMA" id="MIREHTA"/>